<accession>A0A3M6VI92</accession>
<dbReference type="Proteomes" id="UP000282087">
    <property type="component" value="Unassembled WGS sequence"/>
</dbReference>
<dbReference type="EMBL" id="QLLG01000190">
    <property type="protein sequence ID" value="RMX66725.1"/>
    <property type="molecule type" value="Genomic_DNA"/>
</dbReference>
<feature type="signal peptide" evidence="3">
    <location>
        <begin position="1"/>
        <end position="17"/>
    </location>
</feature>
<evidence type="ECO:0008006" key="8">
    <source>
        <dbReference type="Google" id="ProtNLM"/>
    </source>
</evidence>
<keyword evidence="3" id="KW-0732">Signal</keyword>
<organism evidence="4 6">
    <name type="scientific">Peronospora effusa</name>
    <dbReference type="NCBI Taxonomy" id="542832"/>
    <lineage>
        <taxon>Eukaryota</taxon>
        <taxon>Sar</taxon>
        <taxon>Stramenopiles</taxon>
        <taxon>Oomycota</taxon>
        <taxon>Peronosporomycetes</taxon>
        <taxon>Peronosporales</taxon>
        <taxon>Peronosporaceae</taxon>
        <taxon>Peronospora</taxon>
    </lineage>
</organism>
<evidence type="ECO:0000313" key="4">
    <source>
        <dbReference type="EMBL" id="RMX66725.1"/>
    </source>
</evidence>
<gene>
    <name evidence="5" type="ORF">DD237_002687</name>
    <name evidence="4" type="ORF">DD238_002991</name>
</gene>
<proteinExistence type="predicted"/>
<keyword evidence="2" id="KW-0812">Transmembrane</keyword>
<dbReference type="AlphaFoldDB" id="A0A3M6VI92"/>
<evidence type="ECO:0000256" key="2">
    <source>
        <dbReference type="SAM" id="Phobius"/>
    </source>
</evidence>
<dbReference type="VEuPathDB" id="FungiDB:DD237_002687"/>
<sequence length="165" mass="18166">MHFGVLLVLIVTTFVASCGCFIRVETYALDGNTIDSTNVRRLRGDNNFEEERAFLGFSILSRGQKSIQSVEDLPAAFTAKELKRLERNNIDMEQVLEKNGKELYKLVALAVEGDKGKMGILRRVIKFLLVSIGVGAVLYILWALTLKTQAPSASALKNVGSTTTV</sequence>
<feature type="chain" id="PRO_5036085769" description="RxLR effector protein" evidence="3">
    <location>
        <begin position="18"/>
        <end position="165"/>
    </location>
</feature>
<evidence type="ECO:0000313" key="7">
    <source>
        <dbReference type="Proteomes" id="UP000286097"/>
    </source>
</evidence>
<evidence type="ECO:0000256" key="3">
    <source>
        <dbReference type="SAM" id="SignalP"/>
    </source>
</evidence>
<keyword evidence="2" id="KW-1133">Transmembrane helix</keyword>
<dbReference type="EMBL" id="QKXF01000165">
    <property type="protein sequence ID" value="RQM15220.1"/>
    <property type="molecule type" value="Genomic_DNA"/>
</dbReference>
<dbReference type="Proteomes" id="UP000286097">
    <property type="component" value="Unassembled WGS sequence"/>
</dbReference>
<evidence type="ECO:0000256" key="1">
    <source>
        <dbReference type="SAM" id="Coils"/>
    </source>
</evidence>
<name>A0A3M6VI92_9STRA</name>
<evidence type="ECO:0000313" key="5">
    <source>
        <dbReference type="EMBL" id="RQM15220.1"/>
    </source>
</evidence>
<keyword evidence="6" id="KW-1185">Reference proteome</keyword>
<feature type="transmembrane region" description="Helical" evidence="2">
    <location>
        <begin position="124"/>
        <end position="144"/>
    </location>
</feature>
<feature type="coiled-coil region" evidence="1">
    <location>
        <begin position="75"/>
        <end position="102"/>
    </location>
</feature>
<reference evidence="6 7" key="1">
    <citation type="submission" date="2018-06" db="EMBL/GenBank/DDBJ databases">
        <title>Comparative genomics of downy mildews reveals potential adaptations to biotrophy.</title>
        <authorList>
            <person name="Fletcher K."/>
            <person name="Klosterman S.J."/>
            <person name="Derevnina L."/>
            <person name="Martin F."/>
            <person name="Koike S."/>
            <person name="Reyes Chin-Wo S."/>
            <person name="Mou B."/>
            <person name="Michelmore R."/>
        </authorList>
    </citation>
    <scope>NUCLEOTIDE SEQUENCE [LARGE SCALE GENOMIC DNA]</scope>
    <source>
        <strain evidence="5 7">R13</strain>
        <strain evidence="4 6">R14</strain>
    </source>
</reference>
<keyword evidence="2" id="KW-0472">Membrane</keyword>
<comment type="caution">
    <text evidence="4">The sequence shown here is derived from an EMBL/GenBank/DDBJ whole genome shotgun (WGS) entry which is preliminary data.</text>
</comment>
<protein>
    <recommendedName>
        <fullName evidence="8">RxLR effector protein</fullName>
    </recommendedName>
</protein>
<keyword evidence="1" id="KW-0175">Coiled coil</keyword>
<evidence type="ECO:0000313" key="6">
    <source>
        <dbReference type="Proteomes" id="UP000282087"/>
    </source>
</evidence>